<dbReference type="STRING" id="158441.A0A226DB42"/>
<evidence type="ECO:0000259" key="5">
    <source>
        <dbReference type="PROSITE" id="PS51659"/>
    </source>
</evidence>
<dbReference type="GO" id="GO:0006487">
    <property type="term" value="P:protein N-linked glycosylation"/>
    <property type="evidence" value="ECO:0007669"/>
    <property type="project" value="TreeGrafter"/>
</dbReference>
<dbReference type="AlphaFoldDB" id="A0A226DB42"/>
<organism evidence="6 7">
    <name type="scientific">Folsomia candida</name>
    <name type="common">Springtail</name>
    <dbReference type="NCBI Taxonomy" id="158441"/>
    <lineage>
        <taxon>Eukaryota</taxon>
        <taxon>Metazoa</taxon>
        <taxon>Ecdysozoa</taxon>
        <taxon>Arthropoda</taxon>
        <taxon>Hexapoda</taxon>
        <taxon>Collembola</taxon>
        <taxon>Entomobryomorpha</taxon>
        <taxon>Isotomoidea</taxon>
        <taxon>Isotomidae</taxon>
        <taxon>Proisotominae</taxon>
        <taxon>Folsomia</taxon>
    </lineage>
</organism>
<dbReference type="InterPro" id="IPR045573">
    <property type="entry name" value="Fut8_N_cat"/>
</dbReference>
<evidence type="ECO:0000256" key="4">
    <source>
        <dbReference type="SAM" id="Phobius"/>
    </source>
</evidence>
<sequence>MSKTRTLRRMWVTLSQRCNKVFVLIVLLILLIGQIMFNSVNLDLPESPPALPPTCFWSAESKRILGYWSSKCDPEEEELRLAKYLHPPKPDAASLLILQRYFSTPSGIERGAKHFSLLIQRQIHAIQRKSCDHPNCMCGLHDAGAGFAYQLHHRVPCLIMSYVTGMPLIHTVDHDGWYYLHPWSHVFTLLGTNCTPGNNTFVWNWHNDGCSGEVSKCHNVLYNKVTYTAIPYPLSFGAKLDDALVPFVDKLFPGDWTHLAKFLWVTGQFTKYAMRLNSTFEQELANLMKQAGFGKSIKIVGLQVRSTDKVTEYSDSVHPLSLYFHHAEEYFLKLEKNSTKIPRIVYLSSDNSSLVSVARERYPSWKIIGFPATFSEKWETRRHDVFEIIRDIILLSECDHVVCGFSSNVCRLILEIQSWKYYRFNPGNISNNGSSRLKSLDGAYIYNLWGIKF</sequence>
<keyword evidence="4" id="KW-1133">Transmembrane helix</keyword>
<comment type="caution">
    <text evidence="3">Lacks conserved residue(s) required for the propagation of feature annotation.</text>
</comment>
<proteinExistence type="inferred from homology"/>
<keyword evidence="4" id="KW-0472">Membrane</keyword>
<keyword evidence="4" id="KW-0812">Transmembrane</keyword>
<dbReference type="GO" id="GO:0046921">
    <property type="term" value="F:alpha-(1-&gt;6)-fucosyltransferase activity"/>
    <property type="evidence" value="ECO:0007669"/>
    <property type="project" value="TreeGrafter"/>
</dbReference>
<dbReference type="OMA" id="TMARESY"/>
<evidence type="ECO:0000256" key="2">
    <source>
        <dbReference type="ARBA" id="ARBA00022679"/>
    </source>
</evidence>
<accession>A0A226DB42</accession>
<dbReference type="EMBL" id="LNIX01000026">
    <property type="protein sequence ID" value="OXA42360.1"/>
    <property type="molecule type" value="Genomic_DNA"/>
</dbReference>
<feature type="domain" description="GT23" evidence="5">
    <location>
        <begin position="263"/>
        <end position="440"/>
    </location>
</feature>
<keyword evidence="2 3" id="KW-0808">Transferase</keyword>
<dbReference type="InterPro" id="IPR027350">
    <property type="entry name" value="GT23_dom"/>
</dbReference>
<dbReference type="Pfam" id="PF19745">
    <property type="entry name" value="FUT8_N_cat"/>
    <property type="match status" value="1"/>
</dbReference>
<dbReference type="Proteomes" id="UP000198287">
    <property type="component" value="Unassembled WGS sequence"/>
</dbReference>
<feature type="transmembrane region" description="Helical" evidence="4">
    <location>
        <begin position="21"/>
        <end position="40"/>
    </location>
</feature>
<keyword evidence="7" id="KW-1185">Reference proteome</keyword>
<dbReference type="PROSITE" id="PS51659">
    <property type="entry name" value="GT23"/>
    <property type="match status" value="1"/>
</dbReference>
<protein>
    <submittedName>
        <fullName evidence="6">Alpha-(1,6)-fucosyltransferase</fullName>
    </submittedName>
</protein>
<keyword evidence="1 3" id="KW-0328">Glycosyltransferase</keyword>
<evidence type="ECO:0000313" key="6">
    <source>
        <dbReference type="EMBL" id="OXA42360.1"/>
    </source>
</evidence>
<evidence type="ECO:0000256" key="3">
    <source>
        <dbReference type="PROSITE-ProRule" id="PRU00992"/>
    </source>
</evidence>
<dbReference type="PANTHER" id="PTHR13132">
    <property type="entry name" value="ALPHA- 1,6 -FUCOSYLTRANSFERASE"/>
    <property type="match status" value="1"/>
</dbReference>
<evidence type="ECO:0000256" key="1">
    <source>
        <dbReference type="ARBA" id="ARBA00022676"/>
    </source>
</evidence>
<dbReference type="OrthoDB" id="2014825at2759"/>
<comment type="similarity">
    <text evidence="3">Belongs to the glycosyltransferase 23 family.</text>
</comment>
<dbReference type="Gene3D" id="3.40.50.11350">
    <property type="match status" value="1"/>
</dbReference>
<evidence type="ECO:0000313" key="7">
    <source>
        <dbReference type="Proteomes" id="UP000198287"/>
    </source>
</evidence>
<name>A0A226DB42_FOLCA</name>
<comment type="caution">
    <text evidence="6">The sequence shown here is derived from an EMBL/GenBank/DDBJ whole genome shotgun (WGS) entry which is preliminary data.</text>
</comment>
<gene>
    <name evidence="6" type="ORF">Fcan01_22741</name>
</gene>
<dbReference type="PANTHER" id="PTHR13132:SF29">
    <property type="entry name" value="ALPHA-(1,6)-FUCOSYLTRANSFERASE"/>
    <property type="match status" value="1"/>
</dbReference>
<reference evidence="6 7" key="1">
    <citation type="submission" date="2015-12" db="EMBL/GenBank/DDBJ databases">
        <title>The genome of Folsomia candida.</title>
        <authorList>
            <person name="Faddeeva A."/>
            <person name="Derks M.F."/>
            <person name="Anvar Y."/>
            <person name="Smit S."/>
            <person name="Van Straalen N."/>
            <person name="Roelofs D."/>
        </authorList>
    </citation>
    <scope>NUCLEOTIDE SEQUENCE [LARGE SCALE GENOMIC DNA]</scope>
    <source>
        <strain evidence="6 7">VU population</strain>
        <tissue evidence="6">Whole body</tissue>
    </source>
</reference>